<evidence type="ECO:0000313" key="2">
    <source>
        <dbReference type="EMBL" id="TGN65737.1"/>
    </source>
</evidence>
<name>A0A4Z1CIG1_9ACTN</name>
<dbReference type="Proteomes" id="UP000297496">
    <property type="component" value="Unassembled WGS sequence"/>
</dbReference>
<accession>A0A4Z1CIG1</accession>
<dbReference type="AlphaFoldDB" id="A0A4Z1CIG1"/>
<dbReference type="EMBL" id="SRRO01000001">
    <property type="protein sequence ID" value="TGN65737.1"/>
    <property type="molecule type" value="Genomic_DNA"/>
</dbReference>
<dbReference type="InterPro" id="IPR009057">
    <property type="entry name" value="Homeodomain-like_sf"/>
</dbReference>
<evidence type="ECO:0000313" key="3">
    <source>
        <dbReference type="Proteomes" id="UP000297496"/>
    </source>
</evidence>
<dbReference type="RefSeq" id="WP_135840229.1">
    <property type="nucleotide sequence ID" value="NZ_SRRO01000001.1"/>
</dbReference>
<organism evidence="2 3">
    <name type="scientific">Nocardioides eburneiflavus</name>
    <dbReference type="NCBI Taxonomy" id="2518372"/>
    <lineage>
        <taxon>Bacteria</taxon>
        <taxon>Bacillati</taxon>
        <taxon>Actinomycetota</taxon>
        <taxon>Actinomycetes</taxon>
        <taxon>Propionibacteriales</taxon>
        <taxon>Nocardioidaceae</taxon>
        <taxon>Nocardioides</taxon>
    </lineage>
</organism>
<keyword evidence="3" id="KW-1185">Reference proteome</keyword>
<dbReference type="SUPFAM" id="SSF46689">
    <property type="entry name" value="Homeodomain-like"/>
    <property type="match status" value="1"/>
</dbReference>
<reference evidence="2 3" key="1">
    <citation type="submission" date="2019-04" db="EMBL/GenBank/DDBJ databases">
        <title>Three New Species of Nocardioides, Nocardioides euryhalodurans sp. nov., Nocardioides seonyuensis sp. nov. and Nocardioides eburneoflavus sp. nov. Isolated from Soil.</title>
        <authorList>
            <person name="Roh S.G."/>
            <person name="Lee C."/>
            <person name="Kim M.-K."/>
            <person name="Kim S.B."/>
        </authorList>
    </citation>
    <scope>NUCLEOTIDE SEQUENCE [LARGE SCALE GENOMIC DNA]</scope>
    <source>
        <strain evidence="2 3">MMS17-SY213</strain>
    </source>
</reference>
<feature type="region of interest" description="Disordered" evidence="1">
    <location>
        <begin position="46"/>
        <end position="65"/>
    </location>
</feature>
<sequence>MSKARLVITAVVVEGRPVAEVVATYGVSRSRLYELLARYRDEGEAAFEPRSKAPKTSPRATPPATVDPVLTLRKQLLEAGHDAGAETICWHLLQHHEVRLARATIHRILTRHGAVTPEPRKRPKSSYIRFEAAMPNECWQSDFTHYPLTDTATFPKGVEIITWLDDCTRYALHISAHRAITPRS</sequence>
<dbReference type="OrthoDB" id="52928at2"/>
<evidence type="ECO:0000256" key="1">
    <source>
        <dbReference type="SAM" id="MobiDB-lite"/>
    </source>
</evidence>
<proteinExistence type="predicted"/>
<gene>
    <name evidence="2" type="ORF">EXE59_18580</name>
</gene>
<dbReference type="InterPro" id="IPR012337">
    <property type="entry name" value="RNaseH-like_sf"/>
</dbReference>
<dbReference type="Pfam" id="PF13565">
    <property type="entry name" value="HTH_32"/>
    <property type="match status" value="1"/>
</dbReference>
<dbReference type="SUPFAM" id="SSF53098">
    <property type="entry name" value="Ribonuclease H-like"/>
    <property type="match status" value="1"/>
</dbReference>
<protein>
    <submittedName>
        <fullName evidence="2">Uncharacterized protein</fullName>
    </submittedName>
</protein>
<comment type="caution">
    <text evidence="2">The sequence shown here is derived from an EMBL/GenBank/DDBJ whole genome shotgun (WGS) entry which is preliminary data.</text>
</comment>